<feature type="domain" description="Polysaccharide lyase family 8 central" evidence="8">
    <location>
        <begin position="346"/>
        <end position="596"/>
    </location>
</feature>
<comment type="cofactor">
    <cofactor evidence="1">
        <name>Ca(2+)</name>
        <dbReference type="ChEBI" id="CHEBI:29108"/>
    </cofactor>
</comment>
<dbReference type="GO" id="GO:0005975">
    <property type="term" value="P:carbohydrate metabolic process"/>
    <property type="evidence" value="ECO:0007669"/>
    <property type="project" value="InterPro"/>
</dbReference>
<dbReference type="SUPFAM" id="SSF48230">
    <property type="entry name" value="Chondroitin AC/alginate lyase"/>
    <property type="match status" value="1"/>
</dbReference>
<evidence type="ECO:0000259" key="8">
    <source>
        <dbReference type="Pfam" id="PF02278"/>
    </source>
</evidence>
<evidence type="ECO:0000313" key="12">
    <source>
        <dbReference type="Proteomes" id="UP000598820"/>
    </source>
</evidence>
<keyword evidence="12" id="KW-1185">Reference proteome</keyword>
<dbReference type="InterPro" id="IPR003159">
    <property type="entry name" value="Lyase_8_central_dom"/>
</dbReference>
<proteinExistence type="inferred from homology"/>
<dbReference type="Gene3D" id="2.60.220.10">
    <property type="entry name" value="Polysaccharide lyase family 8-like, C-terminal"/>
    <property type="match status" value="1"/>
</dbReference>
<organism evidence="11 12">
    <name type="scientific">Spirosoma profusum</name>
    <dbReference type="NCBI Taxonomy" id="2771354"/>
    <lineage>
        <taxon>Bacteria</taxon>
        <taxon>Pseudomonadati</taxon>
        <taxon>Bacteroidota</taxon>
        <taxon>Cytophagia</taxon>
        <taxon>Cytophagales</taxon>
        <taxon>Cytophagaceae</taxon>
        <taxon>Spirosoma</taxon>
    </lineage>
</organism>
<feature type="chain" id="PRO_5037219312" evidence="7">
    <location>
        <begin position="24"/>
        <end position="728"/>
    </location>
</feature>
<dbReference type="Pfam" id="PF02884">
    <property type="entry name" value="Lyase_8_C"/>
    <property type="match status" value="1"/>
</dbReference>
<dbReference type="InterPro" id="IPR038970">
    <property type="entry name" value="Lyase_8"/>
</dbReference>
<keyword evidence="4 7" id="KW-0732">Signal</keyword>
<evidence type="ECO:0000256" key="3">
    <source>
        <dbReference type="ARBA" id="ARBA00011245"/>
    </source>
</evidence>
<dbReference type="GO" id="GO:0005576">
    <property type="term" value="C:extracellular region"/>
    <property type="evidence" value="ECO:0007669"/>
    <property type="project" value="InterPro"/>
</dbReference>
<dbReference type="Gene3D" id="2.70.98.10">
    <property type="match status" value="1"/>
</dbReference>
<accession>A0A927ASX9</accession>
<evidence type="ECO:0000256" key="5">
    <source>
        <dbReference type="ARBA" id="ARBA00022837"/>
    </source>
</evidence>
<dbReference type="InterPro" id="IPR011013">
    <property type="entry name" value="Gal_mutarotase_sf_dom"/>
</dbReference>
<evidence type="ECO:0000256" key="4">
    <source>
        <dbReference type="ARBA" id="ARBA00022729"/>
    </source>
</evidence>
<protein>
    <submittedName>
        <fullName evidence="11">Chondroitin lyase</fullName>
    </submittedName>
</protein>
<comment type="subunit">
    <text evidence="3">Monomer.</text>
</comment>
<feature type="domain" description="Polysaccharide lyase family 8 C-terminal" evidence="9">
    <location>
        <begin position="613"/>
        <end position="681"/>
    </location>
</feature>
<dbReference type="InterPro" id="IPR011071">
    <property type="entry name" value="Lyase_8-like_C"/>
</dbReference>
<gene>
    <name evidence="11" type="ORF">IC229_15000</name>
</gene>
<comment type="caution">
    <text evidence="11">The sequence shown here is derived from an EMBL/GenBank/DDBJ whole genome shotgun (WGS) entry which is preliminary data.</text>
</comment>
<evidence type="ECO:0000256" key="1">
    <source>
        <dbReference type="ARBA" id="ARBA00001913"/>
    </source>
</evidence>
<dbReference type="SUPFAM" id="SSF49863">
    <property type="entry name" value="Hyaluronate lyase-like, C-terminal domain"/>
    <property type="match status" value="1"/>
</dbReference>
<dbReference type="GO" id="GO:0030246">
    <property type="term" value="F:carbohydrate binding"/>
    <property type="evidence" value="ECO:0007669"/>
    <property type="project" value="InterPro"/>
</dbReference>
<dbReference type="Gene3D" id="1.50.10.100">
    <property type="entry name" value="Chondroitin AC/alginate lyase"/>
    <property type="match status" value="1"/>
</dbReference>
<evidence type="ECO:0000256" key="7">
    <source>
        <dbReference type="SAM" id="SignalP"/>
    </source>
</evidence>
<feature type="signal peptide" evidence="7">
    <location>
        <begin position="1"/>
        <end position="23"/>
    </location>
</feature>
<dbReference type="Proteomes" id="UP000598820">
    <property type="component" value="Unassembled WGS sequence"/>
</dbReference>
<reference evidence="11" key="1">
    <citation type="submission" date="2020-09" db="EMBL/GenBank/DDBJ databases">
        <authorList>
            <person name="Kim M.K."/>
        </authorList>
    </citation>
    <scope>NUCLEOTIDE SEQUENCE</scope>
    <source>
        <strain evidence="11">BT702</strain>
    </source>
</reference>
<dbReference type="PANTHER" id="PTHR38481:SF1">
    <property type="entry name" value="HYALURONATE LYASE"/>
    <property type="match status" value="1"/>
</dbReference>
<dbReference type="EMBL" id="JACWZY010000011">
    <property type="protein sequence ID" value="MBD2701955.1"/>
    <property type="molecule type" value="Genomic_DNA"/>
</dbReference>
<evidence type="ECO:0000259" key="10">
    <source>
        <dbReference type="Pfam" id="PF08124"/>
    </source>
</evidence>
<evidence type="ECO:0000259" key="9">
    <source>
        <dbReference type="Pfam" id="PF02884"/>
    </source>
</evidence>
<dbReference type="Pfam" id="PF08124">
    <property type="entry name" value="Lyase_8_N"/>
    <property type="match status" value="1"/>
</dbReference>
<dbReference type="InterPro" id="IPR014718">
    <property type="entry name" value="GH-type_carb-bd"/>
</dbReference>
<dbReference type="SUPFAM" id="SSF74650">
    <property type="entry name" value="Galactose mutarotase-like"/>
    <property type="match status" value="1"/>
</dbReference>
<dbReference type="InterPro" id="IPR012970">
    <property type="entry name" value="Lyase_8_alpha_N"/>
</dbReference>
<dbReference type="PANTHER" id="PTHR38481">
    <property type="entry name" value="HYALURONATE LYASE"/>
    <property type="match status" value="1"/>
</dbReference>
<evidence type="ECO:0000256" key="2">
    <source>
        <dbReference type="ARBA" id="ARBA00006699"/>
    </source>
</evidence>
<evidence type="ECO:0000313" key="11">
    <source>
        <dbReference type="EMBL" id="MBD2701955.1"/>
    </source>
</evidence>
<dbReference type="AlphaFoldDB" id="A0A927ASX9"/>
<comment type="similarity">
    <text evidence="2">Belongs to the polysaccharide lyase 8 family.</text>
</comment>
<dbReference type="GO" id="GO:0016837">
    <property type="term" value="F:carbon-oxygen lyase activity, acting on polysaccharides"/>
    <property type="evidence" value="ECO:0007669"/>
    <property type="project" value="UniProtKB-ARBA"/>
</dbReference>
<dbReference type="RefSeq" id="WP_190887806.1">
    <property type="nucleotide sequence ID" value="NZ_JACWZY010000011.1"/>
</dbReference>
<name>A0A927ASX9_9BACT</name>
<dbReference type="Pfam" id="PF02278">
    <property type="entry name" value="Lyase_8"/>
    <property type="match status" value="1"/>
</dbReference>
<dbReference type="InterPro" id="IPR008929">
    <property type="entry name" value="Chondroitin_lyas"/>
</dbReference>
<sequence length="728" mass="82035">MSKQSIYRLIALLLIGINTLAQSTNTSSQALNDVKIIKERIVADLMATKISDSQVESILARMNNDGSFQGINYEDLSRTAGFPHGRHTQDLVYLAKAYKSKSSKYYQNKQLKERIISGLDFWVKHDFVGDNWHDNQITTPTNLGNLMLIIGEELPKELVTKAQPMIGRANMNASGARPSGDRIVIAGILAKNLLFMGDYQEFDKIIQIIEGEMKFATGERGLQHDYSFHHRVDRVNNTSSYGYGKFANAYGDWSYYVAGTTYAFSKEKINQLVDYYLDGIYKQMVYGIYEDISVKNRSISGKSTFHPQSTLEIERVLVSTDYRKAELEEIIRLRKGESKPSASFAKFFWQSEHFVVQRPQFYTTVRMFSTRNRNMEEPYNGPGKTTHHRADGTNYLMLKGDEYHNIWPVYNWQKISGTTIVQKPQLPGPNEIQKAGLTDFVGAVTDGLYGAVVFDFKSPHDPLEAKKSWFFFDNEYVCLGTAIKSNSDLPVFTTVNQVLMHGDVRMMQDGAQKSVPKGSRTLDKVKWVYHDRIGYIFPQPTTINVSNQAETGRWSDITDQKNISNELVSEDVFSLWFNHGNKPNGASYQCIVVPAVTEQQVAETAATNRSIDILSNTPDLQVVRHNQLGIIQLAFYKAGAINVEKGIAVSLDSPGMAMLKMNEGRLSELTLSDPSRKLSQISFSVTGKYKAKGENYRTEVDEIKNSTLCIVDLPQGVYAGKSVTIKVE</sequence>
<evidence type="ECO:0000256" key="6">
    <source>
        <dbReference type="ARBA" id="ARBA00023239"/>
    </source>
</evidence>
<dbReference type="InterPro" id="IPR004103">
    <property type="entry name" value="Lyase_8_C"/>
</dbReference>
<feature type="domain" description="Polysaccharide lyase 8 N-terminal alpha-helical" evidence="10">
    <location>
        <begin position="62"/>
        <end position="304"/>
    </location>
</feature>
<keyword evidence="5" id="KW-0106">Calcium</keyword>
<keyword evidence="6 11" id="KW-0456">Lyase</keyword>